<dbReference type="AlphaFoldDB" id="A0A432MCH6"/>
<feature type="domain" description="Conserved hypothetical protein CHP03032" evidence="1">
    <location>
        <begin position="7"/>
        <end position="322"/>
    </location>
</feature>
<gene>
    <name evidence="2" type="ORF">TsocGM_24365</name>
</gene>
<dbReference type="EMBL" id="RYZH01000082">
    <property type="protein sequence ID" value="RUL81859.1"/>
    <property type="molecule type" value="Genomic_DNA"/>
</dbReference>
<dbReference type="SUPFAM" id="SSF50969">
    <property type="entry name" value="YVTN repeat-like/Quinoprotein amine dehydrogenase"/>
    <property type="match status" value="1"/>
</dbReference>
<evidence type="ECO:0000313" key="3">
    <source>
        <dbReference type="Proteomes" id="UP000280296"/>
    </source>
</evidence>
<proteinExistence type="predicted"/>
<organism evidence="2 3">
    <name type="scientific">Tautonia sociabilis</name>
    <dbReference type="NCBI Taxonomy" id="2080755"/>
    <lineage>
        <taxon>Bacteria</taxon>
        <taxon>Pseudomonadati</taxon>
        <taxon>Planctomycetota</taxon>
        <taxon>Planctomycetia</taxon>
        <taxon>Isosphaerales</taxon>
        <taxon>Isosphaeraceae</taxon>
        <taxon>Tautonia</taxon>
    </lineage>
</organism>
<comment type="caution">
    <text evidence="2">The sequence shown here is derived from an EMBL/GenBank/DDBJ whole genome shotgun (WGS) entry which is preliminary data.</text>
</comment>
<dbReference type="InterPro" id="IPR011044">
    <property type="entry name" value="Quino_amine_DH_bsu"/>
</dbReference>
<dbReference type="InterPro" id="IPR017481">
    <property type="entry name" value="CHP03032"/>
</dbReference>
<reference evidence="2 3" key="1">
    <citation type="submission" date="2018-12" db="EMBL/GenBank/DDBJ databases">
        <authorList>
            <person name="Toschakov S.V."/>
        </authorList>
    </citation>
    <scope>NUCLEOTIDE SEQUENCE [LARGE SCALE GENOMIC DNA]</scope>
    <source>
        <strain evidence="2 3">GM2012</strain>
    </source>
</reference>
<keyword evidence="3" id="KW-1185">Reference proteome</keyword>
<protein>
    <submittedName>
        <fullName evidence="2">TIGR03032 family protein</fullName>
    </submittedName>
</protein>
<dbReference type="Pfam" id="PF16261">
    <property type="entry name" value="DUF4915"/>
    <property type="match status" value="1"/>
</dbReference>
<reference evidence="2 3" key="2">
    <citation type="submission" date="2019-01" db="EMBL/GenBank/DDBJ databases">
        <title>Tautonia sociabilis, a novel thermotolerant planctomycete of Isosphaeraceae family, isolated from a 4000 m deep subterranean habitat.</title>
        <authorList>
            <person name="Kovaleva O.L."/>
            <person name="Elcheninov A.G."/>
            <person name="Van Heerden E."/>
            <person name="Toshchakov S.V."/>
            <person name="Novikov A."/>
            <person name="Bonch-Osmolovskaya E.A."/>
            <person name="Kublanov I.V."/>
        </authorList>
    </citation>
    <scope>NUCLEOTIDE SEQUENCE [LARGE SCALE GENOMIC DNA]</scope>
    <source>
        <strain evidence="2 3">GM2012</strain>
    </source>
</reference>
<dbReference type="OrthoDB" id="238183at2"/>
<evidence type="ECO:0000259" key="1">
    <source>
        <dbReference type="Pfam" id="PF16261"/>
    </source>
</evidence>
<dbReference type="Proteomes" id="UP000280296">
    <property type="component" value="Unassembled WGS sequence"/>
</dbReference>
<evidence type="ECO:0000313" key="2">
    <source>
        <dbReference type="EMBL" id="RUL81859.1"/>
    </source>
</evidence>
<accession>A0A432MCH6</accession>
<name>A0A432MCH6_9BACT</name>
<dbReference type="NCBIfam" id="TIGR03032">
    <property type="entry name" value="TIGR03032 family protein"/>
    <property type="match status" value="1"/>
</dbReference>
<sequence>MLTSRGLVEWIARDRLSLAVTTYQRGGLFLLGTKPGPALGLWAAAFGRAMGLHATDQTIWLATASALRRFENDLPPGHSEDGFDRVYIPRVGYTTGDLDVHDLGVDADGRPVFVATRFGCLATVSDRFSFEPVWTPPFLSALVPEDRCHLNGLAFEDGRPKHVTMVGTSDVADGWREHRINGGLVMDVTSNEVVCRGLSMPHSPRLHDGKLWLLAAGTGHLGFVDPNTGRFEEVCFLPGFARGLSIRGRFAVLGTSMPRRDPSFEGLPLGENLRTRGASPRCGLHVIDLESGSVVHWLRFEGPIEELYDVAILPGVARPKALSFSRRSTAGSRIRFEVEGQGPRHFVLVG</sequence>